<proteinExistence type="predicted"/>
<protein>
    <recommendedName>
        <fullName evidence="1">NAD(P)-binding domain-containing protein</fullName>
    </recommendedName>
</protein>
<name>A0A9P8UUB3_9PEZI</name>
<dbReference type="Proteomes" id="UP000758603">
    <property type="component" value="Unassembled WGS sequence"/>
</dbReference>
<evidence type="ECO:0000313" key="2">
    <source>
        <dbReference type="EMBL" id="KAH6658498.1"/>
    </source>
</evidence>
<dbReference type="OrthoDB" id="3535423at2759"/>
<dbReference type="InterPro" id="IPR016040">
    <property type="entry name" value="NAD(P)-bd_dom"/>
</dbReference>
<dbReference type="SUPFAM" id="SSF51735">
    <property type="entry name" value="NAD(P)-binding Rossmann-fold domains"/>
    <property type="match status" value="1"/>
</dbReference>
<dbReference type="PANTHER" id="PTHR14097">
    <property type="entry name" value="OXIDOREDUCTASE HTATIP2"/>
    <property type="match status" value="1"/>
</dbReference>
<dbReference type="EMBL" id="JAGPXC010000002">
    <property type="protein sequence ID" value="KAH6658498.1"/>
    <property type="molecule type" value="Genomic_DNA"/>
</dbReference>
<dbReference type="PANTHER" id="PTHR14097:SF9">
    <property type="entry name" value="EPIMERASE, PUTATIVE (AFU_ORTHOLOGUE AFUA_8G07320)-RELATED"/>
    <property type="match status" value="1"/>
</dbReference>
<dbReference type="GeneID" id="70135871"/>
<dbReference type="Pfam" id="PF13460">
    <property type="entry name" value="NAD_binding_10"/>
    <property type="match status" value="1"/>
</dbReference>
<keyword evidence="3" id="KW-1185">Reference proteome</keyword>
<reference evidence="2" key="1">
    <citation type="journal article" date="2021" name="Nat. Commun.">
        <title>Genetic determinants of endophytism in the Arabidopsis root mycobiome.</title>
        <authorList>
            <person name="Mesny F."/>
            <person name="Miyauchi S."/>
            <person name="Thiergart T."/>
            <person name="Pickel B."/>
            <person name="Atanasova L."/>
            <person name="Karlsson M."/>
            <person name="Huettel B."/>
            <person name="Barry K.W."/>
            <person name="Haridas S."/>
            <person name="Chen C."/>
            <person name="Bauer D."/>
            <person name="Andreopoulos W."/>
            <person name="Pangilinan J."/>
            <person name="LaButti K."/>
            <person name="Riley R."/>
            <person name="Lipzen A."/>
            <person name="Clum A."/>
            <person name="Drula E."/>
            <person name="Henrissat B."/>
            <person name="Kohler A."/>
            <person name="Grigoriev I.V."/>
            <person name="Martin F.M."/>
            <person name="Hacquard S."/>
        </authorList>
    </citation>
    <scope>NUCLEOTIDE SEQUENCE</scope>
    <source>
        <strain evidence="2">MPI-SDFR-AT-0073</strain>
    </source>
</reference>
<sequence length="249" mass="27137">MKLIVAGATGFVGSEVIRLSLERPDITSVIALSRTPISLLQLSKDGADVSKLENVIVKDYRDYPDSVRKAFAGANACIWTIAVTPARTGGVSFEEIKQVCQDYPLIGLRTMRDSGVNRPFRFIYLSGSAAPRDSTKPPPFLSEYLVMRGETENRLLAIASESKGALEVCAAKPGWITDTTFTRRSIMAFVMRLAVSMPSVSVAECSAAMLDQIVHGFDTEPLLNEAMVTIGRRVLSASTRTRTVDLTKD</sequence>
<dbReference type="InterPro" id="IPR036291">
    <property type="entry name" value="NAD(P)-bd_dom_sf"/>
</dbReference>
<dbReference type="Gene3D" id="3.40.50.720">
    <property type="entry name" value="NAD(P)-binding Rossmann-like Domain"/>
    <property type="match status" value="1"/>
</dbReference>
<feature type="domain" description="NAD(P)-binding" evidence="1">
    <location>
        <begin position="7"/>
        <end position="211"/>
    </location>
</feature>
<organism evidence="2 3">
    <name type="scientific">Truncatella angustata</name>
    <dbReference type="NCBI Taxonomy" id="152316"/>
    <lineage>
        <taxon>Eukaryota</taxon>
        <taxon>Fungi</taxon>
        <taxon>Dikarya</taxon>
        <taxon>Ascomycota</taxon>
        <taxon>Pezizomycotina</taxon>
        <taxon>Sordariomycetes</taxon>
        <taxon>Xylariomycetidae</taxon>
        <taxon>Amphisphaeriales</taxon>
        <taxon>Sporocadaceae</taxon>
        <taxon>Truncatella</taxon>
    </lineage>
</organism>
<evidence type="ECO:0000313" key="3">
    <source>
        <dbReference type="Proteomes" id="UP000758603"/>
    </source>
</evidence>
<dbReference type="RefSeq" id="XP_045962732.1">
    <property type="nucleotide sequence ID" value="XM_046106980.1"/>
</dbReference>
<evidence type="ECO:0000259" key="1">
    <source>
        <dbReference type="Pfam" id="PF13460"/>
    </source>
</evidence>
<dbReference type="AlphaFoldDB" id="A0A9P8UUB3"/>
<gene>
    <name evidence="2" type="ORF">BKA67DRAFT_656687</name>
</gene>
<comment type="caution">
    <text evidence="2">The sequence shown here is derived from an EMBL/GenBank/DDBJ whole genome shotgun (WGS) entry which is preliminary data.</text>
</comment>
<accession>A0A9P8UUB3</accession>